<protein>
    <submittedName>
        <fullName evidence="2">Uncharacterized protein</fullName>
    </submittedName>
</protein>
<organism evidence="2 3">
    <name type="scientific">Hibiscus trionum</name>
    <name type="common">Flower of an hour</name>
    <dbReference type="NCBI Taxonomy" id="183268"/>
    <lineage>
        <taxon>Eukaryota</taxon>
        <taxon>Viridiplantae</taxon>
        <taxon>Streptophyta</taxon>
        <taxon>Embryophyta</taxon>
        <taxon>Tracheophyta</taxon>
        <taxon>Spermatophyta</taxon>
        <taxon>Magnoliopsida</taxon>
        <taxon>eudicotyledons</taxon>
        <taxon>Gunneridae</taxon>
        <taxon>Pentapetalae</taxon>
        <taxon>rosids</taxon>
        <taxon>malvids</taxon>
        <taxon>Malvales</taxon>
        <taxon>Malvaceae</taxon>
        <taxon>Malvoideae</taxon>
        <taxon>Hibiscus</taxon>
    </lineage>
</organism>
<dbReference type="Proteomes" id="UP001165190">
    <property type="component" value="Unassembled WGS sequence"/>
</dbReference>
<dbReference type="EMBL" id="BSYR01000061">
    <property type="protein sequence ID" value="GMJ11349.1"/>
    <property type="molecule type" value="Genomic_DNA"/>
</dbReference>
<keyword evidence="3" id="KW-1185">Reference proteome</keyword>
<comment type="caution">
    <text evidence="2">The sequence shown here is derived from an EMBL/GenBank/DDBJ whole genome shotgun (WGS) entry which is preliminary data.</text>
</comment>
<gene>
    <name evidence="2" type="ORF">HRI_004804100</name>
</gene>
<feature type="region of interest" description="Disordered" evidence="1">
    <location>
        <begin position="57"/>
        <end position="78"/>
    </location>
</feature>
<feature type="region of interest" description="Disordered" evidence="1">
    <location>
        <begin position="226"/>
        <end position="311"/>
    </location>
</feature>
<proteinExistence type="predicted"/>
<evidence type="ECO:0000313" key="2">
    <source>
        <dbReference type="EMBL" id="GMJ11349.1"/>
    </source>
</evidence>
<accession>A0A9W7MQR7</accession>
<dbReference type="AlphaFoldDB" id="A0A9W7MQR7"/>
<reference evidence="2" key="1">
    <citation type="submission" date="2023-05" db="EMBL/GenBank/DDBJ databases">
        <title>Genome and transcriptome analyses reveal genes involved in the formation of fine ridges on petal epidermal cells in Hibiscus trionum.</title>
        <authorList>
            <person name="Koshimizu S."/>
            <person name="Masuda S."/>
            <person name="Ishii T."/>
            <person name="Shirasu K."/>
            <person name="Hoshino A."/>
            <person name="Arita M."/>
        </authorList>
    </citation>
    <scope>NUCLEOTIDE SEQUENCE</scope>
    <source>
        <strain evidence="2">Hamamatsu line</strain>
    </source>
</reference>
<feature type="compositionally biased region" description="Polar residues" evidence="1">
    <location>
        <begin position="241"/>
        <end position="259"/>
    </location>
</feature>
<evidence type="ECO:0000256" key="1">
    <source>
        <dbReference type="SAM" id="MobiDB-lite"/>
    </source>
</evidence>
<sequence>MVSQKSHASSKETFGKQKEGNTGYFAFESTHYLIPSDVSSSSWLCYSSDSEDFVVTTLESERKDPTPALETPDSTSTPIEVAVIPDDEAIKSPEKVAPVLLSKGYKPHNRVSAVRDYPIPIVPIVPLRRNNRAVAVRDFPFPQSSVQTPFSQYLVQPQLSDVSEPTEESECEAKESSKEIELEWSVNTCLVPGDSIVSMYNISLNSFGLSSEDGGIDIDSVGLVDRSETSEHESMEEIASNFDTPDSVTFETKQLSHKLSAQDPLDAQSDSEESCRKSNLKNPENLPLRRSNRLLKRKAMEATNKRKRSKH</sequence>
<feature type="compositionally biased region" description="Basic and acidic residues" evidence="1">
    <location>
        <begin position="226"/>
        <end position="235"/>
    </location>
</feature>
<evidence type="ECO:0000313" key="3">
    <source>
        <dbReference type="Proteomes" id="UP001165190"/>
    </source>
</evidence>
<dbReference type="OrthoDB" id="984583at2759"/>
<name>A0A9W7MQR7_HIBTR</name>